<comment type="similarity">
    <text evidence="1">Belongs to the RTT106 family.</text>
</comment>
<feature type="compositionally biased region" description="Polar residues" evidence="4">
    <location>
        <begin position="1"/>
        <end position="10"/>
    </location>
</feature>
<keyword evidence="7" id="KW-1185">Reference proteome</keyword>
<dbReference type="Proteomes" id="UP001430584">
    <property type="component" value="Unassembled WGS sequence"/>
</dbReference>
<dbReference type="RefSeq" id="XP_066636254.1">
    <property type="nucleotide sequence ID" value="XM_066773687.1"/>
</dbReference>
<feature type="compositionally biased region" description="Acidic residues" evidence="4">
    <location>
        <begin position="417"/>
        <end position="432"/>
    </location>
</feature>
<evidence type="ECO:0000256" key="2">
    <source>
        <dbReference type="ARBA" id="ARBA00037550"/>
    </source>
</evidence>
<feature type="region of interest" description="Disordered" evidence="4">
    <location>
        <begin position="409"/>
        <end position="503"/>
    </location>
</feature>
<proteinExistence type="inferred from homology"/>
<evidence type="ECO:0000256" key="4">
    <source>
        <dbReference type="SAM" id="MobiDB-lite"/>
    </source>
</evidence>
<feature type="compositionally biased region" description="Low complexity" evidence="4">
    <location>
        <begin position="100"/>
        <end position="117"/>
    </location>
</feature>
<evidence type="ECO:0000313" key="6">
    <source>
        <dbReference type="EMBL" id="KAL0263225.1"/>
    </source>
</evidence>
<sequence>MSQFTAFSSRPSAAAPPTAAPKTVPIPATTPASLPEVEQAFADQPELKKRVYSAIENGKLIEGERFHAGESPQHQPLFSSISSYILQLRQNAPPPHPPSAATNGATAATTTAPTNEPAAKKRKIDGPAEAAAGAGTSGAWANSAAGADFTLPDVSFSIPQRKKLQLQLVAASSGAGDSSGGGLRACSGGGAKVEFGIGFRDVEQVFCLPIPEKAKRQWNFIIVPKGNDGVNAAPEGTTPPEQIVWTFQEPTNKELEAGAEAGPEHMAERLNRFLTPFGKKVVFPTKEEFQSTIPQSHRKGEPGFHVKAFRGSKEGFLFLTSVGIIFGFKKPLLYFSFGSVESISYTSVLQRTFNLNVTTNPSGGAEQKSQEIEFSMLDQADYTGIDQYIKHHGLNDASMAAQRKAQMYNVNGPGEGGEGEEAAAAAGDEETELEKAQRILEDEEDEDEEDYDPGSDGESEGSGTSSDEDDDEDDEEGEEGDENDIVQDELGSEAEDVQLSDEE</sequence>
<accession>A0ABR3CRI0</accession>
<feature type="compositionally biased region" description="Acidic residues" evidence="4">
    <location>
        <begin position="441"/>
        <end position="459"/>
    </location>
</feature>
<dbReference type="GeneID" id="92006288"/>
<gene>
    <name evidence="6" type="ORF">SLS55_002203</name>
</gene>
<dbReference type="Pfam" id="PF08512">
    <property type="entry name" value="Rttp106-like_middle"/>
    <property type="match status" value="1"/>
</dbReference>
<dbReference type="Gene3D" id="2.30.29.120">
    <property type="match status" value="1"/>
</dbReference>
<comment type="subunit">
    <text evidence="3">Interacts with histones H3 and H4.</text>
</comment>
<comment type="caution">
    <text evidence="6">The sequence shown here is derived from an EMBL/GenBank/DDBJ whole genome shotgun (WGS) entry which is preliminary data.</text>
</comment>
<name>A0ABR3CRI0_9PEZI</name>
<reference evidence="6 7" key="1">
    <citation type="submission" date="2024-02" db="EMBL/GenBank/DDBJ databases">
        <title>De novo assembly and annotation of 12 fungi associated with fruit tree decline syndrome in Ontario, Canada.</title>
        <authorList>
            <person name="Sulman M."/>
            <person name="Ellouze W."/>
            <person name="Ilyukhin E."/>
        </authorList>
    </citation>
    <scope>NUCLEOTIDE SEQUENCE [LARGE SCALE GENOMIC DNA]</scope>
    <source>
        <strain evidence="6 7">FDS-637</strain>
    </source>
</reference>
<evidence type="ECO:0000256" key="3">
    <source>
        <dbReference type="ARBA" id="ARBA00038654"/>
    </source>
</evidence>
<protein>
    <recommendedName>
        <fullName evidence="5">Histone chaperone RTT106/FACT complex subunit SPT16-like middle domain-containing protein</fullName>
    </recommendedName>
</protein>
<dbReference type="PANTHER" id="PTHR45849">
    <property type="entry name" value="FACT COMPLEX SUBUNIT SSRP1"/>
    <property type="match status" value="1"/>
</dbReference>
<dbReference type="EMBL" id="JAJVCZ030000002">
    <property type="protein sequence ID" value="KAL0263225.1"/>
    <property type="molecule type" value="Genomic_DNA"/>
</dbReference>
<comment type="function">
    <text evidence="2">Histones H3 and H4 chaperone involved in the nucleosome formation and heterochromatin silencing. Required for the deposition of H3K56ac-carrying H3-H4 complex onto newly-replicated DNA. Plays a role in the transcriptional regulation of the cell-cycle dependent histone genes by creating a repressive structure at the core histone gene promoter.</text>
</comment>
<dbReference type="PANTHER" id="PTHR45849:SF3">
    <property type="entry name" value="HISTONE CHAPERONE RTT106"/>
    <property type="match status" value="1"/>
</dbReference>
<feature type="domain" description="Histone chaperone RTT106/FACT complex subunit SPT16-like middle" evidence="5">
    <location>
        <begin position="303"/>
        <end position="399"/>
    </location>
</feature>
<dbReference type="SUPFAM" id="SSF50729">
    <property type="entry name" value="PH domain-like"/>
    <property type="match status" value="1"/>
</dbReference>
<evidence type="ECO:0000256" key="1">
    <source>
        <dbReference type="ARBA" id="ARBA00006159"/>
    </source>
</evidence>
<organism evidence="6 7">
    <name type="scientific">Diplodia seriata</name>
    <dbReference type="NCBI Taxonomy" id="420778"/>
    <lineage>
        <taxon>Eukaryota</taxon>
        <taxon>Fungi</taxon>
        <taxon>Dikarya</taxon>
        <taxon>Ascomycota</taxon>
        <taxon>Pezizomycotina</taxon>
        <taxon>Dothideomycetes</taxon>
        <taxon>Dothideomycetes incertae sedis</taxon>
        <taxon>Botryosphaeriales</taxon>
        <taxon>Botryosphaeriaceae</taxon>
        <taxon>Diplodia</taxon>
    </lineage>
</organism>
<feature type="region of interest" description="Disordered" evidence="4">
    <location>
        <begin position="1"/>
        <end position="31"/>
    </location>
</feature>
<feature type="compositionally biased region" description="Acidic residues" evidence="4">
    <location>
        <begin position="466"/>
        <end position="503"/>
    </location>
</feature>
<dbReference type="InterPro" id="IPR011993">
    <property type="entry name" value="PH-like_dom_sf"/>
</dbReference>
<evidence type="ECO:0000313" key="7">
    <source>
        <dbReference type="Proteomes" id="UP001430584"/>
    </source>
</evidence>
<feature type="region of interest" description="Disordered" evidence="4">
    <location>
        <begin position="89"/>
        <end position="134"/>
    </location>
</feature>
<dbReference type="Gene3D" id="2.30.29.30">
    <property type="entry name" value="Pleckstrin-homology domain (PH domain)/Phosphotyrosine-binding domain (PTB)"/>
    <property type="match status" value="1"/>
</dbReference>
<dbReference type="InterPro" id="IPR050454">
    <property type="entry name" value="RTT106/SSRP1_HistChap/FACT"/>
</dbReference>
<evidence type="ECO:0000259" key="5">
    <source>
        <dbReference type="SMART" id="SM01287"/>
    </source>
</evidence>
<dbReference type="InterPro" id="IPR013719">
    <property type="entry name" value="RTT106/SPT16-like_middle_dom"/>
</dbReference>
<dbReference type="SMART" id="SM01287">
    <property type="entry name" value="Rtt106"/>
    <property type="match status" value="1"/>
</dbReference>
<feature type="compositionally biased region" description="Low complexity" evidence="4">
    <location>
        <begin position="11"/>
        <end position="31"/>
    </location>
</feature>